<name>A0ABP0XM97_9ROSI</name>
<evidence type="ECO:0000313" key="1">
    <source>
        <dbReference type="EMBL" id="CAK9309287.1"/>
    </source>
</evidence>
<proteinExistence type="predicted"/>
<gene>
    <name evidence="1" type="ORF">CITCOLO1_LOCUS846</name>
</gene>
<keyword evidence="2" id="KW-1185">Reference proteome</keyword>
<dbReference type="EMBL" id="OZ021735">
    <property type="protein sequence ID" value="CAK9309287.1"/>
    <property type="molecule type" value="Genomic_DNA"/>
</dbReference>
<organism evidence="1 2">
    <name type="scientific">Citrullus colocynthis</name>
    <name type="common">colocynth</name>
    <dbReference type="NCBI Taxonomy" id="252529"/>
    <lineage>
        <taxon>Eukaryota</taxon>
        <taxon>Viridiplantae</taxon>
        <taxon>Streptophyta</taxon>
        <taxon>Embryophyta</taxon>
        <taxon>Tracheophyta</taxon>
        <taxon>Spermatophyta</taxon>
        <taxon>Magnoliopsida</taxon>
        <taxon>eudicotyledons</taxon>
        <taxon>Gunneridae</taxon>
        <taxon>Pentapetalae</taxon>
        <taxon>rosids</taxon>
        <taxon>fabids</taxon>
        <taxon>Cucurbitales</taxon>
        <taxon>Cucurbitaceae</taxon>
        <taxon>Benincaseae</taxon>
        <taxon>Citrullus</taxon>
    </lineage>
</organism>
<dbReference type="Proteomes" id="UP001642487">
    <property type="component" value="Chromosome 1"/>
</dbReference>
<protein>
    <submittedName>
        <fullName evidence="1">Uncharacterized protein</fullName>
    </submittedName>
</protein>
<reference evidence="1 2" key="1">
    <citation type="submission" date="2024-03" db="EMBL/GenBank/DDBJ databases">
        <authorList>
            <person name="Gkanogiannis A."/>
            <person name="Becerra Lopez-Lavalle L."/>
        </authorList>
    </citation>
    <scope>NUCLEOTIDE SEQUENCE [LARGE SCALE GENOMIC DNA]</scope>
</reference>
<sequence>MSMDKIVTSEAERRLRALVGARTRKKLFGSWCHSATHRMHKTGECHGAGGGWGMVLKLVAARIKSTAALDIVAARTNHKRFTFEEHSNVSLWCHDVMTIDGTNVHVEAP</sequence>
<evidence type="ECO:0000313" key="2">
    <source>
        <dbReference type="Proteomes" id="UP001642487"/>
    </source>
</evidence>
<accession>A0ABP0XM97</accession>